<evidence type="ECO:0000313" key="3">
    <source>
        <dbReference type="EMBL" id="QGZ32844.1"/>
    </source>
</evidence>
<name>A0A023WYW7_STUST</name>
<reference evidence="2 5" key="2">
    <citation type="submission" date="2014-11" db="EMBL/GenBank/DDBJ databases">
        <title>Genomics and ecophysiology of heterotrophic nitrogen fixing bacteria isolated from estuarine surface water.</title>
        <authorList>
            <person name="Bentzon-Tilia M."/>
            <person name="Severin I."/>
            <person name="Hansen L.H."/>
            <person name="Riemann L."/>
        </authorList>
    </citation>
    <scope>NUCLEOTIDE SEQUENCE [LARGE SCALE GENOMIC DNA]</scope>
    <source>
        <strain evidence="2 5">BAL361</strain>
    </source>
</reference>
<dbReference type="OrthoDB" id="9860277at2"/>
<dbReference type="Proteomes" id="UP000032439">
    <property type="component" value="Unassembled WGS sequence"/>
</dbReference>
<geneLocation type="plasmid" evidence="3">
    <name>p1_PM101005</name>
</geneLocation>
<reference evidence="3 6" key="3">
    <citation type="submission" date="2019-12" db="EMBL/GenBank/DDBJ databases">
        <title>Complete genome sequence of Pseudomonas stutzeri.</title>
        <authorList>
            <person name="Lim S.R."/>
            <person name="Kim J.H."/>
        </authorList>
    </citation>
    <scope>NUCLEOTIDE SEQUENCE [LARGE SCALE GENOMIC DNA]</scope>
    <source>
        <strain evidence="3 6">PM101005</strain>
        <plasmid evidence="3">p1_PM101005</plasmid>
        <plasmid evidence="6">p1_pm101005</plasmid>
    </source>
</reference>
<evidence type="ECO:0000313" key="1">
    <source>
        <dbReference type="EMBL" id="AHY45278.1"/>
    </source>
</evidence>
<dbReference type="EMBL" id="CP007510">
    <property type="protein sequence ID" value="AHY45278.1"/>
    <property type="molecule type" value="Genomic_DNA"/>
</dbReference>
<dbReference type="KEGG" id="pstu:UIB01_22920"/>
<proteinExistence type="predicted"/>
<dbReference type="EMBL" id="JXXD01000084">
    <property type="protein sequence ID" value="KIZ36309.1"/>
    <property type="molecule type" value="Genomic_DNA"/>
</dbReference>
<dbReference type="PATRIC" id="fig|316.110.peg.4573"/>
<dbReference type="AlphaFoldDB" id="A0A023WYW7"/>
<protein>
    <submittedName>
        <fullName evidence="1">Uncharacterized protein</fullName>
    </submittedName>
</protein>
<accession>A0A023WYW7</accession>
<evidence type="ECO:0000313" key="4">
    <source>
        <dbReference type="Proteomes" id="UP000025238"/>
    </source>
</evidence>
<gene>
    <name evidence="3" type="ORF">GQA94_22205</name>
    <name evidence="2" type="ORF">LO50_09950</name>
    <name evidence="1" type="ORF">UIB01_22920</name>
</gene>
<evidence type="ECO:0000313" key="6">
    <source>
        <dbReference type="Proteomes" id="UP000438983"/>
    </source>
</evidence>
<dbReference type="Proteomes" id="UP000438983">
    <property type="component" value="Plasmid p1_PM101005"/>
</dbReference>
<dbReference type="EMBL" id="CP046903">
    <property type="protein sequence ID" value="QGZ32844.1"/>
    <property type="molecule type" value="Genomic_DNA"/>
</dbReference>
<organism evidence="1 4">
    <name type="scientific">Stutzerimonas stutzeri</name>
    <name type="common">Pseudomonas stutzeri</name>
    <dbReference type="NCBI Taxonomy" id="316"/>
    <lineage>
        <taxon>Bacteria</taxon>
        <taxon>Pseudomonadati</taxon>
        <taxon>Pseudomonadota</taxon>
        <taxon>Gammaproteobacteria</taxon>
        <taxon>Pseudomonadales</taxon>
        <taxon>Pseudomonadaceae</taxon>
        <taxon>Stutzerimonas</taxon>
    </lineage>
</organism>
<keyword evidence="1" id="KW-0614">Plasmid</keyword>
<dbReference type="RefSeq" id="WP_040138111.1">
    <property type="nucleotide sequence ID" value="NZ_CP046903.1"/>
</dbReference>
<sequence>MENILKHICSVKEICNECPFLKSNRDAEALSIRRHHLSEMKGDLFYRPNCRKHADVADGGDNPMCRGAAVYMHKTKQLNAALKVALDSGEIKEEELVAEHNKVI</sequence>
<evidence type="ECO:0000313" key="2">
    <source>
        <dbReference type="EMBL" id="KIZ36309.1"/>
    </source>
</evidence>
<dbReference type="Proteomes" id="UP000025238">
    <property type="component" value="Plasmid pLIB119"/>
</dbReference>
<reference evidence="1 4" key="1">
    <citation type="submission" date="2014-03" db="EMBL/GenBank/DDBJ databases">
        <title>Complete genome sequence of Pseudomonas stutzeri 19SMN4.</title>
        <authorList>
            <person name="Brunet-Galmes I."/>
            <person name="Nogales B."/>
            <person name="Busquets A."/>
            <person name="Pena A."/>
            <person name="Gomila M."/>
            <person name="Garcia-Valdes E."/>
            <person name="Lalucat J."/>
            <person name="Bennasar A."/>
            <person name="Bosch R."/>
        </authorList>
    </citation>
    <scope>NUCLEOTIDE SEQUENCE [LARGE SCALE GENOMIC DNA]</scope>
    <source>
        <strain evidence="1 4">19SMN4</strain>
        <plasmid evidence="4">Plasmid pLIB119</plasmid>
        <plasmid evidence="1">pLIB119</plasmid>
    </source>
</reference>
<evidence type="ECO:0000313" key="5">
    <source>
        <dbReference type="Proteomes" id="UP000032439"/>
    </source>
</evidence>
<geneLocation type="plasmid" evidence="6">
    <name>p1_pm101005</name>
</geneLocation>
<geneLocation type="plasmid" evidence="1 4">
    <name>pLIB119</name>
</geneLocation>